<dbReference type="InterPro" id="IPR039426">
    <property type="entry name" value="TonB-dep_rcpt-like"/>
</dbReference>
<reference evidence="15" key="1">
    <citation type="submission" date="2022-11" db="EMBL/GenBank/DDBJ databases">
        <title>Lacinutrix neustonica HL-RS19T sp. nov., isolated from the surface microlayer sample of brackish Lake Shihwa.</title>
        <authorList>
            <person name="Choi J.Y."/>
            <person name="Hwang C.Y."/>
        </authorList>
    </citation>
    <scope>NUCLEOTIDE SEQUENCE</scope>
    <source>
        <strain evidence="15">HL-RS19</strain>
    </source>
</reference>
<evidence type="ECO:0000256" key="1">
    <source>
        <dbReference type="ARBA" id="ARBA00004571"/>
    </source>
</evidence>
<keyword evidence="5 12" id="KW-0732">Signal</keyword>
<evidence type="ECO:0000256" key="5">
    <source>
        <dbReference type="ARBA" id="ARBA00022729"/>
    </source>
</evidence>
<feature type="domain" description="TonB-dependent receptor plug" evidence="14">
    <location>
        <begin position="55"/>
        <end position="145"/>
    </location>
</feature>
<gene>
    <name evidence="15" type="ORF">N7U66_06190</name>
</gene>
<dbReference type="GO" id="GO:0044718">
    <property type="term" value="P:siderophore transmembrane transport"/>
    <property type="evidence" value="ECO:0007669"/>
    <property type="project" value="TreeGrafter"/>
</dbReference>
<feature type="signal peptide" evidence="12">
    <location>
        <begin position="1"/>
        <end position="19"/>
    </location>
</feature>
<dbReference type="PROSITE" id="PS52016">
    <property type="entry name" value="TONB_DEPENDENT_REC_3"/>
    <property type="match status" value="1"/>
</dbReference>
<evidence type="ECO:0000313" key="16">
    <source>
        <dbReference type="Proteomes" id="UP001164705"/>
    </source>
</evidence>
<feature type="domain" description="TonB-dependent receptor-like beta-barrel" evidence="13">
    <location>
        <begin position="211"/>
        <end position="464"/>
    </location>
</feature>
<keyword evidence="9 10" id="KW-0998">Cell outer membrane</keyword>
<dbReference type="SUPFAM" id="SSF56935">
    <property type="entry name" value="Porins"/>
    <property type="match status" value="1"/>
</dbReference>
<dbReference type="EMBL" id="CP113088">
    <property type="protein sequence ID" value="WAC03181.1"/>
    <property type="molecule type" value="Genomic_DNA"/>
</dbReference>
<comment type="similarity">
    <text evidence="10 11">Belongs to the TonB-dependent receptor family.</text>
</comment>
<keyword evidence="4 10" id="KW-0812">Transmembrane</keyword>
<dbReference type="InterPro" id="IPR037066">
    <property type="entry name" value="Plug_dom_sf"/>
</dbReference>
<dbReference type="Proteomes" id="UP001164705">
    <property type="component" value="Chromosome"/>
</dbReference>
<evidence type="ECO:0000259" key="14">
    <source>
        <dbReference type="Pfam" id="PF07715"/>
    </source>
</evidence>
<evidence type="ECO:0000256" key="7">
    <source>
        <dbReference type="ARBA" id="ARBA00023136"/>
    </source>
</evidence>
<dbReference type="GO" id="GO:0015344">
    <property type="term" value="F:siderophore uptake transmembrane transporter activity"/>
    <property type="evidence" value="ECO:0007669"/>
    <property type="project" value="TreeGrafter"/>
</dbReference>
<evidence type="ECO:0000256" key="9">
    <source>
        <dbReference type="ARBA" id="ARBA00023237"/>
    </source>
</evidence>
<sequence>MKKSILIFWLLINGFCCMAQTRLDSVHNLEEVVLSDTKLKNYAAGFKITKLNDSVISKNTNTLTGLLAFNSNIYFKENGFGMVASPSFRGTNASQTAVIWNGININSQLNGQTDFNTINASQFNSIAIRSGGGSVQYGSGSIGGTVHLNNKLTYSNHFDNSLRVTYGSFDTQQYTVSTDFGISKFSGNIGVTYVDSENDYKFLRTDEVNENGQFNNQNINANFGYFISDRDVLKFYHQTFIGARNLSGTLVAPSRSRYEDTNIRNLLEWSRVGERIKSGFKVAHLQEAFQYFENKDKDNFSFGKVNTLILKHDLNFQLSEQIKVQSVVEYNTITGEGGSFGDPKREVFSLSGLLSHKLTKKLSYGLNIRKDFTSQFDSPMVFSIDSKFELAKTYILKLNASKNYRVPTFNDLFWQPGGNPNLVPESSYQIDFGQELQFSFLNFKMNAYYISTEDLIQWRPNAVSVYGAQ</sequence>
<keyword evidence="7 10" id="KW-0472">Membrane</keyword>
<evidence type="ECO:0000256" key="2">
    <source>
        <dbReference type="ARBA" id="ARBA00022448"/>
    </source>
</evidence>
<dbReference type="PANTHER" id="PTHR30069">
    <property type="entry name" value="TONB-DEPENDENT OUTER MEMBRANE RECEPTOR"/>
    <property type="match status" value="1"/>
</dbReference>
<evidence type="ECO:0000256" key="3">
    <source>
        <dbReference type="ARBA" id="ARBA00022452"/>
    </source>
</evidence>
<evidence type="ECO:0000313" key="15">
    <source>
        <dbReference type="EMBL" id="WAC03181.1"/>
    </source>
</evidence>
<dbReference type="Gene3D" id="2.40.170.20">
    <property type="entry name" value="TonB-dependent receptor, beta-barrel domain"/>
    <property type="match status" value="1"/>
</dbReference>
<proteinExistence type="inferred from homology"/>
<keyword evidence="8 15" id="KW-0675">Receptor</keyword>
<dbReference type="InterPro" id="IPR000531">
    <property type="entry name" value="Beta-barrel_TonB"/>
</dbReference>
<dbReference type="Pfam" id="PF07715">
    <property type="entry name" value="Plug"/>
    <property type="match status" value="1"/>
</dbReference>
<keyword evidence="2 10" id="KW-0813">Transport</keyword>
<evidence type="ECO:0000256" key="6">
    <source>
        <dbReference type="ARBA" id="ARBA00023077"/>
    </source>
</evidence>
<protein>
    <submittedName>
        <fullName evidence="15">TonB-dependent receptor</fullName>
    </submittedName>
</protein>
<comment type="subcellular location">
    <subcellularLocation>
        <location evidence="1 10">Cell outer membrane</location>
        <topology evidence="1 10">Multi-pass membrane protein</topology>
    </subcellularLocation>
</comment>
<evidence type="ECO:0000259" key="13">
    <source>
        <dbReference type="Pfam" id="PF00593"/>
    </source>
</evidence>
<dbReference type="InterPro" id="IPR036942">
    <property type="entry name" value="Beta-barrel_TonB_sf"/>
</dbReference>
<accession>A0A9E8MY61</accession>
<dbReference type="KEGG" id="lnu:N7U66_06190"/>
<organism evidence="15 16">
    <name type="scientific">Lacinutrix neustonica</name>
    <dbReference type="NCBI Taxonomy" id="2980107"/>
    <lineage>
        <taxon>Bacteria</taxon>
        <taxon>Pseudomonadati</taxon>
        <taxon>Bacteroidota</taxon>
        <taxon>Flavobacteriia</taxon>
        <taxon>Flavobacteriales</taxon>
        <taxon>Flavobacteriaceae</taxon>
        <taxon>Lacinutrix</taxon>
    </lineage>
</organism>
<keyword evidence="3 10" id="KW-1134">Transmembrane beta strand</keyword>
<dbReference type="Gene3D" id="2.170.130.10">
    <property type="entry name" value="TonB-dependent receptor, plug domain"/>
    <property type="match status" value="1"/>
</dbReference>
<dbReference type="Pfam" id="PF00593">
    <property type="entry name" value="TonB_dep_Rec_b-barrel"/>
    <property type="match status" value="1"/>
</dbReference>
<dbReference type="InterPro" id="IPR012910">
    <property type="entry name" value="Plug_dom"/>
</dbReference>
<evidence type="ECO:0000256" key="11">
    <source>
        <dbReference type="RuleBase" id="RU003357"/>
    </source>
</evidence>
<dbReference type="GO" id="GO:0009279">
    <property type="term" value="C:cell outer membrane"/>
    <property type="evidence" value="ECO:0007669"/>
    <property type="project" value="UniProtKB-SubCell"/>
</dbReference>
<dbReference type="PANTHER" id="PTHR30069:SF29">
    <property type="entry name" value="HEMOGLOBIN AND HEMOGLOBIN-HAPTOGLOBIN-BINDING PROTEIN 1-RELATED"/>
    <property type="match status" value="1"/>
</dbReference>
<keyword evidence="16" id="KW-1185">Reference proteome</keyword>
<evidence type="ECO:0000256" key="4">
    <source>
        <dbReference type="ARBA" id="ARBA00022692"/>
    </source>
</evidence>
<feature type="chain" id="PRO_5039227327" evidence="12">
    <location>
        <begin position="20"/>
        <end position="469"/>
    </location>
</feature>
<evidence type="ECO:0000256" key="10">
    <source>
        <dbReference type="PROSITE-ProRule" id="PRU01360"/>
    </source>
</evidence>
<evidence type="ECO:0000256" key="8">
    <source>
        <dbReference type="ARBA" id="ARBA00023170"/>
    </source>
</evidence>
<dbReference type="AlphaFoldDB" id="A0A9E8MY61"/>
<keyword evidence="6 11" id="KW-0798">TonB box</keyword>
<evidence type="ECO:0000256" key="12">
    <source>
        <dbReference type="SAM" id="SignalP"/>
    </source>
</evidence>
<name>A0A9E8MY61_9FLAO</name>